<dbReference type="InterPro" id="IPR003660">
    <property type="entry name" value="HAMP_dom"/>
</dbReference>
<dbReference type="SUPFAM" id="SSF47384">
    <property type="entry name" value="Homodimeric domain of signal transducing histidine kinase"/>
    <property type="match status" value="1"/>
</dbReference>
<dbReference type="InterPro" id="IPR001789">
    <property type="entry name" value="Sig_transdc_resp-reg_receiver"/>
</dbReference>
<dbReference type="STRING" id="398767.Glov_1722"/>
<dbReference type="CDD" id="cd17546">
    <property type="entry name" value="REC_hyHK_CKI1_RcsC-like"/>
    <property type="match status" value="1"/>
</dbReference>
<evidence type="ECO:0000256" key="10">
    <source>
        <dbReference type="ARBA" id="ARBA00022840"/>
    </source>
</evidence>
<evidence type="ECO:0000256" key="6">
    <source>
        <dbReference type="ARBA" id="ARBA00022679"/>
    </source>
</evidence>
<keyword evidence="23" id="KW-1185">Reference proteome</keyword>
<feature type="domain" description="PAC" evidence="20">
    <location>
        <begin position="566"/>
        <end position="617"/>
    </location>
</feature>
<dbReference type="EMBL" id="CP001089">
    <property type="protein sequence ID" value="ACD95438.1"/>
    <property type="molecule type" value="Genomic_DNA"/>
</dbReference>
<dbReference type="CDD" id="cd16922">
    <property type="entry name" value="HATPase_EvgS-ArcB-TorS-like"/>
    <property type="match status" value="1"/>
</dbReference>
<dbReference type="PRINTS" id="PR00344">
    <property type="entry name" value="BCTRLSENSOR"/>
</dbReference>
<evidence type="ECO:0000256" key="14">
    <source>
        <dbReference type="ARBA" id="ARBA00064003"/>
    </source>
</evidence>
<dbReference type="Pfam" id="PF00512">
    <property type="entry name" value="HisKA"/>
    <property type="match status" value="1"/>
</dbReference>
<dbReference type="PROSITE" id="PS50113">
    <property type="entry name" value="PAC"/>
    <property type="match status" value="2"/>
</dbReference>
<feature type="domain" description="Histidine kinase" evidence="17">
    <location>
        <begin position="635"/>
        <end position="856"/>
    </location>
</feature>
<evidence type="ECO:0000256" key="13">
    <source>
        <dbReference type="ARBA" id="ARBA00023136"/>
    </source>
</evidence>
<dbReference type="PROSITE" id="PS50109">
    <property type="entry name" value="HIS_KIN"/>
    <property type="match status" value="1"/>
</dbReference>
<keyword evidence="9 22" id="KW-0418">Kinase</keyword>
<dbReference type="SMART" id="SM00086">
    <property type="entry name" value="PAC"/>
    <property type="match status" value="2"/>
</dbReference>
<dbReference type="NCBIfam" id="TIGR00229">
    <property type="entry name" value="sensory_box"/>
    <property type="match status" value="2"/>
</dbReference>
<dbReference type="Pfam" id="PF00072">
    <property type="entry name" value="Response_reg"/>
    <property type="match status" value="1"/>
</dbReference>
<dbReference type="Gene3D" id="6.10.340.10">
    <property type="match status" value="1"/>
</dbReference>
<feature type="domain" description="PAS" evidence="19">
    <location>
        <begin position="492"/>
        <end position="563"/>
    </location>
</feature>
<proteinExistence type="predicted"/>
<evidence type="ECO:0000256" key="11">
    <source>
        <dbReference type="ARBA" id="ARBA00022989"/>
    </source>
</evidence>
<dbReference type="InterPro" id="IPR005467">
    <property type="entry name" value="His_kinase_dom"/>
</dbReference>
<dbReference type="PROSITE" id="PS50885">
    <property type="entry name" value="HAMP"/>
    <property type="match status" value="1"/>
</dbReference>
<dbReference type="eggNOG" id="COG2205">
    <property type="taxonomic scope" value="Bacteria"/>
</dbReference>
<dbReference type="Gene3D" id="3.30.565.10">
    <property type="entry name" value="Histidine kinase-like ATPase, C-terminal domain"/>
    <property type="match status" value="1"/>
</dbReference>
<dbReference type="SUPFAM" id="SSF55785">
    <property type="entry name" value="PYP-like sensor domain (PAS domain)"/>
    <property type="match status" value="2"/>
</dbReference>
<dbReference type="InterPro" id="IPR036097">
    <property type="entry name" value="HisK_dim/P_sf"/>
</dbReference>
<dbReference type="PANTHER" id="PTHR45339">
    <property type="entry name" value="HYBRID SIGNAL TRANSDUCTION HISTIDINE KINASE J"/>
    <property type="match status" value="1"/>
</dbReference>
<dbReference type="GO" id="GO:0005886">
    <property type="term" value="C:plasma membrane"/>
    <property type="evidence" value="ECO:0007669"/>
    <property type="project" value="UniProtKB-SubCell"/>
</dbReference>
<dbReference type="Gene3D" id="3.40.50.2300">
    <property type="match status" value="1"/>
</dbReference>
<dbReference type="OrthoDB" id="5389345at2"/>
<dbReference type="CDD" id="cd06225">
    <property type="entry name" value="HAMP"/>
    <property type="match status" value="1"/>
</dbReference>
<evidence type="ECO:0000313" key="22">
    <source>
        <dbReference type="EMBL" id="ACD95438.1"/>
    </source>
</evidence>
<dbReference type="PROSITE" id="PS50110">
    <property type="entry name" value="RESPONSE_REGULATORY"/>
    <property type="match status" value="1"/>
</dbReference>
<dbReference type="InterPro" id="IPR003661">
    <property type="entry name" value="HisK_dim/P_dom"/>
</dbReference>
<evidence type="ECO:0000256" key="15">
    <source>
        <dbReference type="ARBA" id="ARBA00068150"/>
    </source>
</evidence>
<dbReference type="InterPro" id="IPR011006">
    <property type="entry name" value="CheY-like_superfamily"/>
</dbReference>
<comment type="subcellular location">
    <subcellularLocation>
        <location evidence="2">Cell membrane</location>
        <topology evidence="2">Multi-pass membrane protein</topology>
    </subcellularLocation>
</comment>
<dbReference type="Gene3D" id="1.10.287.130">
    <property type="match status" value="1"/>
</dbReference>
<evidence type="ECO:0000256" key="5">
    <source>
        <dbReference type="ARBA" id="ARBA00022553"/>
    </source>
</evidence>
<evidence type="ECO:0000256" key="16">
    <source>
        <dbReference type="PROSITE-ProRule" id="PRU00169"/>
    </source>
</evidence>
<name>B3EAK0_TRIL1</name>
<dbReference type="InterPro" id="IPR035965">
    <property type="entry name" value="PAS-like_dom_sf"/>
</dbReference>
<dbReference type="FunFam" id="3.30.565.10:FF:000010">
    <property type="entry name" value="Sensor histidine kinase RcsC"/>
    <property type="match status" value="1"/>
</dbReference>
<dbReference type="CDD" id="cd12914">
    <property type="entry name" value="PDC1_DGC_like"/>
    <property type="match status" value="1"/>
</dbReference>
<dbReference type="EC" id="2.7.13.3" evidence="3"/>
<feature type="domain" description="PAC" evidence="20">
    <location>
        <begin position="439"/>
        <end position="491"/>
    </location>
</feature>
<dbReference type="HOGENOM" id="CLU_000445_114_21_7"/>
<keyword evidence="11" id="KW-1133">Transmembrane helix</keyword>
<dbReference type="Pfam" id="PF02743">
    <property type="entry name" value="dCache_1"/>
    <property type="match status" value="1"/>
</dbReference>
<keyword evidence="10" id="KW-0067">ATP-binding</keyword>
<keyword evidence="12" id="KW-0902">Two-component regulatory system</keyword>
<evidence type="ECO:0000256" key="7">
    <source>
        <dbReference type="ARBA" id="ARBA00022692"/>
    </source>
</evidence>
<dbReference type="Gene3D" id="3.30.450.20">
    <property type="entry name" value="PAS domain"/>
    <property type="match status" value="3"/>
</dbReference>
<dbReference type="AlphaFoldDB" id="B3EAK0"/>
<dbReference type="PANTHER" id="PTHR45339:SF1">
    <property type="entry name" value="HYBRID SIGNAL TRANSDUCTION HISTIDINE KINASE J"/>
    <property type="match status" value="1"/>
</dbReference>
<dbReference type="CDD" id="cd00082">
    <property type="entry name" value="HisKA"/>
    <property type="match status" value="1"/>
</dbReference>
<dbReference type="SMART" id="SM00387">
    <property type="entry name" value="HATPase_c"/>
    <property type="match status" value="1"/>
</dbReference>
<evidence type="ECO:0000256" key="9">
    <source>
        <dbReference type="ARBA" id="ARBA00022777"/>
    </source>
</evidence>
<dbReference type="InterPro" id="IPR036890">
    <property type="entry name" value="HATPase_C_sf"/>
</dbReference>
<evidence type="ECO:0000313" key="23">
    <source>
        <dbReference type="Proteomes" id="UP000002420"/>
    </source>
</evidence>
<keyword evidence="5 16" id="KW-0597">Phosphoprotein</keyword>
<accession>B3EAK0</accession>
<dbReference type="InterPro" id="IPR000700">
    <property type="entry name" value="PAS-assoc_C"/>
</dbReference>
<evidence type="ECO:0000259" key="21">
    <source>
        <dbReference type="PROSITE" id="PS50885"/>
    </source>
</evidence>
<dbReference type="InterPro" id="IPR013656">
    <property type="entry name" value="PAS_4"/>
</dbReference>
<dbReference type="InterPro" id="IPR000014">
    <property type="entry name" value="PAS"/>
</dbReference>
<gene>
    <name evidence="22" type="ordered locus">Glov_1722</name>
</gene>
<keyword evidence="7" id="KW-0812">Transmembrane</keyword>
<evidence type="ECO:0000259" key="19">
    <source>
        <dbReference type="PROSITE" id="PS50112"/>
    </source>
</evidence>
<dbReference type="SMART" id="SM00091">
    <property type="entry name" value="PAS"/>
    <property type="match status" value="2"/>
</dbReference>
<comment type="subunit">
    <text evidence="14">At low DSF concentrations, interacts with RpfF.</text>
</comment>
<evidence type="ECO:0000259" key="17">
    <source>
        <dbReference type="PROSITE" id="PS50109"/>
    </source>
</evidence>
<dbReference type="InterPro" id="IPR001610">
    <property type="entry name" value="PAC"/>
</dbReference>
<keyword evidence="8" id="KW-0547">Nucleotide-binding</keyword>
<evidence type="ECO:0000256" key="1">
    <source>
        <dbReference type="ARBA" id="ARBA00000085"/>
    </source>
</evidence>
<comment type="catalytic activity">
    <reaction evidence="1">
        <text>ATP + protein L-histidine = ADP + protein N-phospho-L-histidine.</text>
        <dbReference type="EC" id="2.7.13.3"/>
    </reaction>
</comment>
<evidence type="ECO:0000256" key="4">
    <source>
        <dbReference type="ARBA" id="ARBA00022475"/>
    </source>
</evidence>
<dbReference type="Proteomes" id="UP000002420">
    <property type="component" value="Chromosome"/>
</dbReference>
<dbReference type="Pfam" id="PF08448">
    <property type="entry name" value="PAS_4"/>
    <property type="match status" value="1"/>
</dbReference>
<organism evidence="22 23">
    <name type="scientific">Trichlorobacter lovleyi (strain ATCC BAA-1151 / DSM 17278 / SZ)</name>
    <name type="common">Geobacter lovleyi</name>
    <dbReference type="NCBI Taxonomy" id="398767"/>
    <lineage>
        <taxon>Bacteria</taxon>
        <taxon>Pseudomonadati</taxon>
        <taxon>Thermodesulfobacteriota</taxon>
        <taxon>Desulfuromonadia</taxon>
        <taxon>Geobacterales</taxon>
        <taxon>Geobacteraceae</taxon>
        <taxon>Trichlorobacter</taxon>
    </lineage>
</organism>
<feature type="modified residue" description="4-aspartylphosphate" evidence="16">
    <location>
        <position position="930"/>
    </location>
</feature>
<evidence type="ECO:0000256" key="8">
    <source>
        <dbReference type="ARBA" id="ARBA00022741"/>
    </source>
</evidence>
<keyword evidence="13" id="KW-0472">Membrane</keyword>
<dbReference type="SMART" id="SM00448">
    <property type="entry name" value="REC"/>
    <property type="match status" value="1"/>
</dbReference>
<dbReference type="Pfam" id="PF02518">
    <property type="entry name" value="HATPase_c"/>
    <property type="match status" value="1"/>
</dbReference>
<evidence type="ECO:0000256" key="12">
    <source>
        <dbReference type="ARBA" id="ARBA00023012"/>
    </source>
</evidence>
<sequence length="1007" mass="112105">MKWLRSLPIHMLILLLLMLVALPSIGIIIQSGLQVREATSNDAGKASSYLLNSVVAELQTKVDSSRQLLEMLALFPEVRQKNSAATSRLLADLLARYPLYTNIIIVDRSGVPWASAIPDNRKISYADRKIFKDAVATGHFSPGEYTIGKASQKPILNFGLPIKDQQSVVTSVILIGINLEKIGSVLNAHRLPAETSFGIFDSKGVFLYRTARANEFIGKHDQPHLFEQMKNGPEEGIIDIVSNDGVHRMAAYRKIRLSDDQPPYAYIRGGIPLDHIVNKANSSIAKNLTILSGMLLLGFTISLLISRRCIVKRISALHDASQRLAAGDYRVNVDKEVEGGELGKLAEAFNTMAGKLIQREKALAASERFLNTVIDTEPECVKLLDADCNLLMMNRAGLGIIEADSFEQVQGQCVCSLIAPPYQAAFRELTRQVFLGIQGRLEFEAIGLKGRHVWLETHAVPFHDDQGNITSLLGVTRNISERKQFEQAIKAERDHFQALFENDGSAHVIVSSDRRIVKVNRQFCEMFGYDEAELLGESTLILHVDQKHYDEWAPNFRQALDSKEHFSAEFPWRRKDTSIFWCVFNGVRLELVSGDIVAVWTVIDITARKQAEQQLRSAKEAAEAANSAKSAFLANMSHEIRTPMNGIIGMTHLLQTTVITPEQEHYLENIENSANSLTTLISDILDLSKIESGKLELEYSDFSLRRCIRELLASQQFQIQHKELMVQTDIADNVPDILRGDQLRTRQILLNLIGNAIKFTEQGSIAITARLVAQQDDLALIRLSISDTGIGMSPQQVDRIFAPFEQADNSITRKYGGSGLGLAICQRLIELMGGRIWAESTEGNGSSFHIEMRFFIPESSAIQSFADNVSLSEPVTRQNLNILLAEDNKVNAEFIVKILGRTGHRITAVENGQQALELLQHQRFDCVLMDIQMPVLGGDAATQIIREQELGTGEHIPIIALTAHAMTDERIRLLSQGFDAHVSKPVDISFLVSELERVTSAQLNQPR</sequence>
<dbReference type="Pfam" id="PF00672">
    <property type="entry name" value="HAMP"/>
    <property type="match status" value="1"/>
</dbReference>
<evidence type="ECO:0000256" key="3">
    <source>
        <dbReference type="ARBA" id="ARBA00012438"/>
    </source>
</evidence>
<keyword evidence="4" id="KW-1003">Cell membrane</keyword>
<dbReference type="SUPFAM" id="SSF158472">
    <property type="entry name" value="HAMP domain-like"/>
    <property type="match status" value="1"/>
</dbReference>
<dbReference type="KEGG" id="glo:Glov_1722"/>
<dbReference type="InterPro" id="IPR003594">
    <property type="entry name" value="HATPase_dom"/>
</dbReference>
<keyword evidence="6 22" id="KW-0808">Transferase</keyword>
<feature type="domain" description="Response regulatory" evidence="18">
    <location>
        <begin position="881"/>
        <end position="999"/>
    </location>
</feature>
<dbReference type="InterPro" id="IPR033479">
    <property type="entry name" value="dCache_1"/>
</dbReference>
<dbReference type="CDD" id="cd00130">
    <property type="entry name" value="PAS"/>
    <property type="match status" value="1"/>
</dbReference>
<feature type="domain" description="HAMP" evidence="21">
    <location>
        <begin position="310"/>
        <end position="361"/>
    </location>
</feature>
<dbReference type="RefSeq" id="WP_012469778.1">
    <property type="nucleotide sequence ID" value="NC_010814.1"/>
</dbReference>
<dbReference type="SUPFAM" id="SSF55874">
    <property type="entry name" value="ATPase domain of HSP90 chaperone/DNA topoisomerase II/histidine kinase"/>
    <property type="match status" value="1"/>
</dbReference>
<dbReference type="SMART" id="SM00304">
    <property type="entry name" value="HAMP"/>
    <property type="match status" value="1"/>
</dbReference>
<dbReference type="Pfam" id="PF13426">
    <property type="entry name" value="PAS_9"/>
    <property type="match status" value="1"/>
</dbReference>
<evidence type="ECO:0000259" key="20">
    <source>
        <dbReference type="PROSITE" id="PS50113"/>
    </source>
</evidence>
<protein>
    <recommendedName>
        <fullName evidence="15">Sensory/regulatory protein RpfC</fullName>
        <ecNumber evidence="3">2.7.13.3</ecNumber>
    </recommendedName>
</protein>
<dbReference type="PROSITE" id="PS50112">
    <property type="entry name" value="PAS"/>
    <property type="match status" value="1"/>
</dbReference>
<dbReference type="FunFam" id="1.10.287.130:FF:000002">
    <property type="entry name" value="Two-component osmosensing histidine kinase"/>
    <property type="match status" value="1"/>
</dbReference>
<dbReference type="GO" id="GO:0000155">
    <property type="term" value="F:phosphorelay sensor kinase activity"/>
    <property type="evidence" value="ECO:0007669"/>
    <property type="project" value="InterPro"/>
</dbReference>
<dbReference type="SMART" id="SM00388">
    <property type="entry name" value="HisKA"/>
    <property type="match status" value="1"/>
</dbReference>
<evidence type="ECO:0000259" key="18">
    <source>
        <dbReference type="PROSITE" id="PS50110"/>
    </source>
</evidence>
<dbReference type="InterPro" id="IPR004358">
    <property type="entry name" value="Sig_transdc_His_kin-like_C"/>
</dbReference>
<dbReference type="GO" id="GO:0005524">
    <property type="term" value="F:ATP binding"/>
    <property type="evidence" value="ECO:0007669"/>
    <property type="project" value="UniProtKB-KW"/>
</dbReference>
<evidence type="ECO:0000256" key="2">
    <source>
        <dbReference type="ARBA" id="ARBA00004651"/>
    </source>
</evidence>
<dbReference type="SUPFAM" id="SSF52172">
    <property type="entry name" value="CheY-like"/>
    <property type="match status" value="1"/>
</dbReference>
<reference evidence="22 23" key="1">
    <citation type="submission" date="2008-05" db="EMBL/GenBank/DDBJ databases">
        <title>Complete sequence of chromosome of Geobacter lovleyi SZ.</title>
        <authorList>
            <consortium name="US DOE Joint Genome Institute"/>
            <person name="Lucas S."/>
            <person name="Copeland A."/>
            <person name="Lapidus A."/>
            <person name="Glavina del Rio T."/>
            <person name="Dalin E."/>
            <person name="Tice H."/>
            <person name="Bruce D."/>
            <person name="Goodwin L."/>
            <person name="Pitluck S."/>
            <person name="Chertkov O."/>
            <person name="Meincke L."/>
            <person name="Brettin T."/>
            <person name="Detter J.C."/>
            <person name="Han C."/>
            <person name="Tapia R."/>
            <person name="Kuske C.R."/>
            <person name="Schmutz J."/>
            <person name="Larimer F."/>
            <person name="Land M."/>
            <person name="Hauser L."/>
            <person name="Kyrpides N."/>
            <person name="Mikhailova N."/>
            <person name="Sung Y."/>
            <person name="Fletcher K.E."/>
            <person name="Ritalahti K.M."/>
            <person name="Loeffler F.E."/>
            <person name="Richardson P."/>
        </authorList>
    </citation>
    <scope>NUCLEOTIDE SEQUENCE [LARGE SCALE GENOMIC DNA]</scope>
    <source>
        <strain evidence="23">ATCC BAA-1151 / DSM 17278 / SZ</strain>
    </source>
</reference>